<feature type="region of interest" description="Disordered" evidence="7">
    <location>
        <begin position="630"/>
        <end position="657"/>
    </location>
</feature>
<feature type="region of interest" description="Disordered" evidence="7">
    <location>
        <begin position="877"/>
        <end position="896"/>
    </location>
</feature>
<dbReference type="OrthoDB" id="10261632at2759"/>
<evidence type="ECO:0000256" key="3">
    <source>
        <dbReference type="ARBA" id="ARBA00008628"/>
    </source>
</evidence>
<evidence type="ECO:0000256" key="4">
    <source>
        <dbReference type="ARBA" id="ARBA00022753"/>
    </source>
</evidence>
<evidence type="ECO:0000256" key="1">
    <source>
        <dbReference type="ARBA" id="ARBA00004150"/>
    </source>
</evidence>
<organism evidence="10 11">
    <name type="scientific">Elsinoe australis</name>
    <dbReference type="NCBI Taxonomy" id="40998"/>
    <lineage>
        <taxon>Eukaryota</taxon>
        <taxon>Fungi</taxon>
        <taxon>Dikarya</taxon>
        <taxon>Ascomycota</taxon>
        <taxon>Pezizomycotina</taxon>
        <taxon>Dothideomycetes</taxon>
        <taxon>Dothideomycetidae</taxon>
        <taxon>Myriangiales</taxon>
        <taxon>Elsinoaceae</taxon>
        <taxon>Elsinoe</taxon>
    </lineage>
</organism>
<dbReference type="Pfam" id="PF16854">
    <property type="entry name" value="VPS53_C"/>
    <property type="match status" value="1"/>
</dbReference>
<dbReference type="Proteomes" id="UP000243723">
    <property type="component" value="Unassembled WGS sequence"/>
</dbReference>
<feature type="compositionally biased region" description="Low complexity" evidence="7">
    <location>
        <begin position="630"/>
        <end position="643"/>
    </location>
</feature>
<accession>A0A2P7Z302</accession>
<evidence type="ECO:0000313" key="10">
    <source>
        <dbReference type="EMBL" id="PSK42592.1"/>
    </source>
</evidence>
<dbReference type="PANTHER" id="PTHR12820">
    <property type="entry name" value="VACUOLAR SORTING PROTEIN 53"/>
    <property type="match status" value="1"/>
</dbReference>
<dbReference type="GO" id="GO:0042147">
    <property type="term" value="P:retrograde transport, endosome to Golgi"/>
    <property type="evidence" value="ECO:0007669"/>
    <property type="project" value="InterPro"/>
</dbReference>
<evidence type="ECO:0000256" key="5">
    <source>
        <dbReference type="ARBA" id="ARBA00023034"/>
    </source>
</evidence>
<dbReference type="InterPro" id="IPR039766">
    <property type="entry name" value="Vps53"/>
</dbReference>
<dbReference type="PANTHER" id="PTHR12820:SF0">
    <property type="entry name" value="VACUOLAR PROTEIN SORTING-ASSOCIATED PROTEIN 53 HOMOLOG"/>
    <property type="match status" value="1"/>
</dbReference>
<dbReference type="STRING" id="40998.A0A2P7Z302"/>
<dbReference type="EMBL" id="NHZQ01000335">
    <property type="protein sequence ID" value="PSK42592.1"/>
    <property type="molecule type" value="Genomic_DNA"/>
</dbReference>
<comment type="subcellular location">
    <subcellularLocation>
        <location evidence="2">Endosome membrane</location>
        <topology evidence="2">Peripheral membrane protein</topology>
    </subcellularLocation>
    <subcellularLocation>
        <location evidence="1">Golgi apparatus</location>
        <location evidence="1">trans-Golgi network membrane</location>
        <topology evidence="1">Peripheral membrane protein</topology>
    </subcellularLocation>
</comment>
<keyword evidence="4" id="KW-0967">Endosome</keyword>
<dbReference type="Pfam" id="PF04100">
    <property type="entry name" value="Vps53_N"/>
    <property type="match status" value="1"/>
</dbReference>
<evidence type="ECO:0000259" key="9">
    <source>
        <dbReference type="Pfam" id="PF16854"/>
    </source>
</evidence>
<feature type="region of interest" description="Disordered" evidence="7">
    <location>
        <begin position="851"/>
        <end position="870"/>
    </location>
</feature>
<dbReference type="GO" id="GO:0000938">
    <property type="term" value="C:GARP complex"/>
    <property type="evidence" value="ECO:0007669"/>
    <property type="project" value="InterPro"/>
</dbReference>
<feature type="domain" description="Vps53 N-terminal" evidence="8">
    <location>
        <begin position="17"/>
        <end position="395"/>
    </location>
</feature>
<keyword evidence="11" id="KW-1185">Reference proteome</keyword>
<gene>
    <name evidence="10" type="ORF">B9Z65_4506</name>
</gene>
<evidence type="ECO:0000256" key="7">
    <source>
        <dbReference type="SAM" id="MobiDB-lite"/>
    </source>
</evidence>
<evidence type="ECO:0000259" key="8">
    <source>
        <dbReference type="Pfam" id="PF04100"/>
    </source>
</evidence>
<sequence length="927" mass="101570">MPEVDIPRSNDPFDAVDYNPIDHLNALFSAPSTLSSVPQITTTLLTHRNALDQRISSRVSSQRTTDAASLARIQTAQSQLSTLFSKIESVQQRALDTESSITSMTSEIKRLDATKRNLTHSMTTLKRLQMLTSAYEQLRALKGGRQYKECAGLLAAVLQLMAHFKSYRSIGQIAELSKGVADLQRELLEQVCEDFELAFAKGEVGAKKGMLGEACLVVDALGEYARQRLVNWYCNTQLREYRMVFRGSEEAGNLDNIARRYSWFMRMLKTYDAEHQGLFPREWRVNEMLANAFCEGTREDYKGILQRSMRRTDGQPPDVNLLLSCLQETLEFEQSLEKRFASGEGRASMDSLSSTRPEKKQGFTQAISEAFEPYLSIWVESQDKQLSSLIPKYRQQPIRNPDEEYHSQMVIPSSTELFNTYRVTLTQCAKLSTGSRLLELSKTFGKYLDQYCQQVLFYFLAERAGPAGPAIEDISIILNTADYCYQTTSQLEERIKSRIDEEFREQVDLQSQADAFMGIASTCVRAFVRKVEVDCEPAWREMRNIAWSKLPSVGDQSGFMTSLIQRMKDRSSEILSHQQKTQYSRAFTDNLVDALVTAYISNIVSCRPISESGAEQMLLDSYALKSGLLGLNTPPPTNTTNGTDSTPSAPRNPNLPKRVSTALSRLDPLLKTLQVNPNPPEALVQAYLIHIHDRSEPNFRKILDLKGIRSRSEISNLIELFNAHKDSPSYSNPGTNALQPSNPIIAALALSTPGHNATGSISGLNTAESSRNVSLNLSALGMMHPGGASSTPALVPGSSHHVSSNSNVSNRFDPAGLGEKLLTAARDGVSAVDNRFGSPALSASSGGFGALARGGTPPPPSSTGAGAIGLGGAGGAMQGTGMGTGQVGEGGLGGSGSLNENLRNIGKFFKREGGAFRRAGTPEGERR</sequence>
<feature type="domain" description="Vps53 C-terminal" evidence="9">
    <location>
        <begin position="615"/>
        <end position="708"/>
    </location>
</feature>
<dbReference type="GO" id="GO:0010008">
    <property type="term" value="C:endosome membrane"/>
    <property type="evidence" value="ECO:0007669"/>
    <property type="project" value="UniProtKB-SubCell"/>
</dbReference>
<dbReference type="InterPro" id="IPR031745">
    <property type="entry name" value="Vps53_C"/>
</dbReference>
<reference evidence="10 11" key="1">
    <citation type="submission" date="2017-05" db="EMBL/GenBank/DDBJ databases">
        <title>Draft genome sequence of Elsinoe australis.</title>
        <authorList>
            <person name="Cheng Q."/>
        </authorList>
    </citation>
    <scope>NUCLEOTIDE SEQUENCE [LARGE SCALE GENOMIC DNA]</scope>
    <source>
        <strain evidence="10 11">NL1</strain>
    </source>
</reference>
<dbReference type="Gene3D" id="1.10.357.110">
    <property type="entry name" value="Vacuolar protein sorting-associated protein 53, C-terminus"/>
    <property type="match status" value="1"/>
</dbReference>
<comment type="similarity">
    <text evidence="3">Belongs to the VPS53 family.</text>
</comment>
<keyword evidence="5" id="KW-0333">Golgi apparatus</keyword>
<comment type="caution">
    <text evidence="10">The sequence shown here is derived from an EMBL/GenBank/DDBJ whole genome shotgun (WGS) entry which is preliminary data.</text>
</comment>
<dbReference type="InterPro" id="IPR007234">
    <property type="entry name" value="Vps53_N"/>
</dbReference>
<evidence type="ECO:0000256" key="6">
    <source>
        <dbReference type="ARBA" id="ARBA00023136"/>
    </source>
</evidence>
<proteinExistence type="inferred from homology"/>
<protein>
    <submittedName>
        <fullName evidence="10">Vacuolar protein sorting-associated protein 53</fullName>
    </submittedName>
</protein>
<dbReference type="AlphaFoldDB" id="A0A2P7Z302"/>
<dbReference type="InterPro" id="IPR038260">
    <property type="entry name" value="Vps53_C_sf"/>
</dbReference>
<dbReference type="GO" id="GO:0005829">
    <property type="term" value="C:cytosol"/>
    <property type="evidence" value="ECO:0007669"/>
    <property type="project" value="GOC"/>
</dbReference>
<evidence type="ECO:0000313" key="11">
    <source>
        <dbReference type="Proteomes" id="UP000243723"/>
    </source>
</evidence>
<keyword evidence="6" id="KW-0472">Membrane</keyword>
<evidence type="ECO:0000256" key="2">
    <source>
        <dbReference type="ARBA" id="ARBA00004481"/>
    </source>
</evidence>
<name>A0A2P7Z302_9PEZI</name>